<gene>
    <name evidence="1" type="ORF">A3B51_03690</name>
</gene>
<reference evidence="1 2" key="1">
    <citation type="journal article" date="2016" name="Nat. Commun.">
        <title>Thousands of microbial genomes shed light on interconnected biogeochemical processes in an aquifer system.</title>
        <authorList>
            <person name="Anantharaman K."/>
            <person name="Brown C.T."/>
            <person name="Hug L.A."/>
            <person name="Sharon I."/>
            <person name="Castelle C.J."/>
            <person name="Probst A.J."/>
            <person name="Thomas B.C."/>
            <person name="Singh A."/>
            <person name="Wilkins M.J."/>
            <person name="Karaoz U."/>
            <person name="Brodie E.L."/>
            <person name="Williams K.H."/>
            <person name="Hubbard S.S."/>
            <person name="Banfield J.F."/>
        </authorList>
    </citation>
    <scope>NUCLEOTIDE SEQUENCE [LARGE SCALE GENOMIC DNA]</scope>
</reference>
<evidence type="ECO:0000313" key="1">
    <source>
        <dbReference type="EMBL" id="OGE04522.1"/>
    </source>
</evidence>
<dbReference type="AlphaFoldDB" id="A0A1F5HK94"/>
<dbReference type="STRING" id="1797727.A3B51_03690"/>
<dbReference type="Proteomes" id="UP000176780">
    <property type="component" value="Unassembled WGS sequence"/>
</dbReference>
<name>A0A1F5HK94_9BACT</name>
<sequence>MTERESDFGADEEGQVRFVQVDRKIGGLNLQIDTDEGFVIGNFLRIYLLSYKGPKIVLETQIVKESQEYASQLHFFDHNVLYQLEGTDIFIAAGLREFGSGFRNLHFVINAPRDIPIVRTQILNK</sequence>
<evidence type="ECO:0000313" key="2">
    <source>
        <dbReference type="Proteomes" id="UP000176780"/>
    </source>
</evidence>
<organism evidence="1 2">
    <name type="scientific">Candidatus Curtissbacteria bacterium RIFCSPLOWO2_01_FULL_41_18</name>
    <dbReference type="NCBI Taxonomy" id="1797727"/>
    <lineage>
        <taxon>Bacteria</taxon>
        <taxon>Candidatus Curtissiibacteriota</taxon>
    </lineage>
</organism>
<accession>A0A1F5HK94</accession>
<proteinExistence type="predicted"/>
<dbReference type="EMBL" id="MFBQ01000028">
    <property type="protein sequence ID" value="OGE04522.1"/>
    <property type="molecule type" value="Genomic_DNA"/>
</dbReference>
<protein>
    <submittedName>
        <fullName evidence="1">Uncharacterized protein</fullName>
    </submittedName>
</protein>
<comment type="caution">
    <text evidence="1">The sequence shown here is derived from an EMBL/GenBank/DDBJ whole genome shotgun (WGS) entry which is preliminary data.</text>
</comment>